<feature type="compositionally biased region" description="Basic and acidic residues" evidence="1">
    <location>
        <begin position="109"/>
        <end position="137"/>
    </location>
</feature>
<feature type="compositionally biased region" description="Polar residues" evidence="1">
    <location>
        <begin position="777"/>
        <end position="809"/>
    </location>
</feature>
<dbReference type="EMBL" id="JAIHNG010000140">
    <property type="protein sequence ID" value="KAI5953070.1"/>
    <property type="molecule type" value="Genomic_DNA"/>
</dbReference>
<feature type="compositionally biased region" description="Polar residues" evidence="1">
    <location>
        <begin position="273"/>
        <end position="288"/>
    </location>
</feature>
<feature type="region of interest" description="Disordered" evidence="1">
    <location>
        <begin position="210"/>
        <end position="374"/>
    </location>
</feature>
<dbReference type="Pfam" id="PF12550">
    <property type="entry name" value="GCR1_C"/>
    <property type="match status" value="1"/>
</dbReference>
<dbReference type="AlphaFoldDB" id="A0AAD5BC05"/>
<accession>A0AAD5BC05</accession>
<gene>
    <name evidence="3" type="ORF">KGF57_004062</name>
</gene>
<name>A0AAD5BC05_9ASCO</name>
<feature type="compositionally biased region" description="Low complexity" evidence="1">
    <location>
        <begin position="743"/>
        <end position="752"/>
    </location>
</feature>
<reference evidence="3 4" key="1">
    <citation type="journal article" date="2022" name="DNA Res.">
        <title>Genome analysis of five recently described species of the CUG-Ser clade uncovers Candida theae as a new hybrid lineage with pathogenic potential in the Candida parapsilosis species complex.</title>
        <authorList>
            <person name="Mixao V."/>
            <person name="Del Olmo V."/>
            <person name="Hegedusova E."/>
            <person name="Saus E."/>
            <person name="Pryszcz L."/>
            <person name="Cillingova A."/>
            <person name="Nosek J."/>
            <person name="Gabaldon T."/>
        </authorList>
    </citation>
    <scope>NUCLEOTIDE SEQUENCE [LARGE SCALE GENOMIC DNA]</scope>
    <source>
        <strain evidence="3 4">CBS 12239</strain>
    </source>
</reference>
<protein>
    <recommendedName>
        <fullName evidence="2">Transcription activator GCR1-like domain-containing protein</fullName>
    </recommendedName>
</protein>
<evidence type="ECO:0000259" key="2">
    <source>
        <dbReference type="Pfam" id="PF12550"/>
    </source>
</evidence>
<feature type="region of interest" description="Disordered" evidence="1">
    <location>
        <begin position="63"/>
        <end position="190"/>
    </location>
</feature>
<feature type="region of interest" description="Disordered" evidence="1">
    <location>
        <begin position="711"/>
        <end position="809"/>
    </location>
</feature>
<feature type="compositionally biased region" description="Basic and acidic residues" evidence="1">
    <location>
        <begin position="489"/>
        <end position="502"/>
    </location>
</feature>
<comment type="caution">
    <text evidence="3">The sequence shown here is derived from an EMBL/GenBank/DDBJ whole genome shotgun (WGS) entry which is preliminary data.</text>
</comment>
<feature type="compositionally biased region" description="Polar residues" evidence="1">
    <location>
        <begin position="227"/>
        <end position="243"/>
    </location>
</feature>
<feature type="compositionally biased region" description="Pro residues" evidence="1">
    <location>
        <begin position="309"/>
        <end position="325"/>
    </location>
</feature>
<feature type="compositionally biased region" description="Basic residues" evidence="1">
    <location>
        <begin position="359"/>
        <end position="369"/>
    </location>
</feature>
<evidence type="ECO:0000313" key="4">
    <source>
        <dbReference type="Proteomes" id="UP001204833"/>
    </source>
</evidence>
<evidence type="ECO:0000313" key="3">
    <source>
        <dbReference type="EMBL" id="KAI5953070.1"/>
    </source>
</evidence>
<feature type="compositionally biased region" description="Polar residues" evidence="1">
    <location>
        <begin position="757"/>
        <end position="768"/>
    </location>
</feature>
<feature type="compositionally biased region" description="Acidic residues" evidence="1">
    <location>
        <begin position="503"/>
        <end position="542"/>
    </location>
</feature>
<dbReference type="PANTHER" id="PTHR45725">
    <property type="entry name" value="FORMIN HOMOLOGY 2 FAMILY MEMBER"/>
    <property type="match status" value="1"/>
</dbReference>
<dbReference type="InterPro" id="IPR022210">
    <property type="entry name" value="TF_GCR1-like"/>
</dbReference>
<dbReference type="InterPro" id="IPR051425">
    <property type="entry name" value="Formin_Homology"/>
</dbReference>
<feature type="compositionally biased region" description="Low complexity" evidence="1">
    <location>
        <begin position="326"/>
        <end position="335"/>
    </location>
</feature>
<feature type="compositionally biased region" description="Pro residues" evidence="1">
    <location>
        <begin position="872"/>
        <end position="881"/>
    </location>
</feature>
<feature type="compositionally biased region" description="Basic residues" evidence="1">
    <location>
        <begin position="546"/>
        <end position="556"/>
    </location>
</feature>
<dbReference type="Proteomes" id="UP001204833">
    <property type="component" value="Unassembled WGS sequence"/>
</dbReference>
<keyword evidence="4" id="KW-1185">Reference proteome</keyword>
<dbReference type="RefSeq" id="XP_051607483.1">
    <property type="nucleotide sequence ID" value="XM_051753545.1"/>
</dbReference>
<evidence type="ECO:0000256" key="1">
    <source>
        <dbReference type="SAM" id="MobiDB-lite"/>
    </source>
</evidence>
<organism evidence="3 4">
    <name type="scientific">Candida theae</name>
    <dbReference type="NCBI Taxonomy" id="1198502"/>
    <lineage>
        <taxon>Eukaryota</taxon>
        <taxon>Fungi</taxon>
        <taxon>Dikarya</taxon>
        <taxon>Ascomycota</taxon>
        <taxon>Saccharomycotina</taxon>
        <taxon>Pichiomycetes</taxon>
        <taxon>Debaryomycetaceae</taxon>
        <taxon>Candida/Lodderomyces clade</taxon>
        <taxon>Candida</taxon>
    </lineage>
</organism>
<feature type="compositionally biased region" description="Basic and acidic residues" evidence="1">
    <location>
        <begin position="86"/>
        <end position="101"/>
    </location>
</feature>
<feature type="region of interest" description="Disordered" evidence="1">
    <location>
        <begin position="386"/>
        <end position="557"/>
    </location>
</feature>
<feature type="compositionally biased region" description="Low complexity" evidence="1">
    <location>
        <begin position="72"/>
        <end position="84"/>
    </location>
</feature>
<dbReference type="GeneID" id="76152120"/>
<feature type="domain" description="Transcription activator GCR1-like" evidence="2">
    <location>
        <begin position="890"/>
        <end position="968"/>
    </location>
</feature>
<feature type="region of interest" description="Disordered" evidence="1">
    <location>
        <begin position="867"/>
        <end position="886"/>
    </location>
</feature>
<dbReference type="PANTHER" id="PTHR45725:SF1">
    <property type="entry name" value="DISHEVELLED ASSOCIATED ACTIVATOR OF MORPHOGENESIS, ISOFORM D"/>
    <property type="match status" value="1"/>
</dbReference>
<sequence length="1001" mass="112109">MYKLYRVLREEILALKISKASAATKITALANPKRSTRAPTPASLKAIKTPSIEVAVPKRRGRVPNALKLGNSSAKFSATSTKSKSATKEEKETVNKIEKTLSQKKTTRSKKEENETADKREKTPSENKTPELIKEDSAANEVDIPLLGRKETRGRPRKYPRSTNGKSVIPTPPLKSGEVRKKRGRPSKNDLLMREKLGTIVGEKRKWVGNDVVGPTTTKKSKIAGTTKETANVVSMSPSTSVETENEESQEKIPSMQGATIQPISKVIPPHHATTSPNVHKNSINHLLSNEMPPAPSPYSFPNYDPRTPTAPPAAPYQQQIPPPSSSSYNSGYSPNLQPYPGQQSSPIPAVAAVPPPPNRHHHHHHHQLQHPQQLPPYLRQQYQHSLHPPYPLHNGPSAQVRYPPQIPHHPVDYGSQMPPAPAPAPAPGAASAPASAPAPAPAPALVLAPEPHQYPHARPRQQQSSLAEPPSRGSNGRIPITSIISQKIDARELPSMMHEDDTTREEDAEDAESGGEDEAEGDGEGEDDTDEEFEEDEDEEEYRVHKSKRTRRNKSKYGVDRENIKINKRIMSQDTEDVIKMFKKFDNEVLSNPEARKRLKKLDNFFVTGELMKEFYEEQYAMSSSSNPAIRLRKMDPAFSKLHEINCLVYNLDRRGIPNRHLPLDFVASKEFGGVSGEFEREAISGGNEKSKGRNSRMKKNRSDNFAISIYAPENGRRPNHGIDGGNQTLLVNPYVPPPPSSSQGPHSMPPLSSMVHENSQGQFQHQQRGEGHSGQYYQTHGAQSHNDSVTSSSSLFQPNGNSQSTSPILMYPKKITKRNIEEIRRSFVQLCTEINTSLQRAVGVEPAFVSDLATKVNASLDKFDFELNGPRPPQPPPPQTTSTGVPIYDLQPNSYTVYEILDEWFNSTPQRLSVAQRIERYGEERIRDEFEYNTFVERRSVVEFVERLSRETKVDIWVIANDCDKYIRDKSILDEFISEIELDVDDLFKRILRYRQRRG</sequence>
<proteinExistence type="predicted"/>